<dbReference type="PANTHER" id="PTHR30352">
    <property type="entry name" value="PYRUVATE FORMATE-LYASE-ACTIVATING ENZYME"/>
    <property type="match status" value="1"/>
</dbReference>
<proteinExistence type="predicted"/>
<evidence type="ECO:0000313" key="9">
    <source>
        <dbReference type="Proteomes" id="UP000503251"/>
    </source>
</evidence>
<dbReference type="PROSITE" id="PS51918">
    <property type="entry name" value="RADICAL_SAM"/>
    <property type="match status" value="1"/>
</dbReference>
<evidence type="ECO:0000313" key="8">
    <source>
        <dbReference type="EMBL" id="QJT11327.1"/>
    </source>
</evidence>
<name>A0ABX6NKY0_9BACT</name>
<evidence type="ECO:0000256" key="4">
    <source>
        <dbReference type="ARBA" id="ARBA00022723"/>
    </source>
</evidence>
<dbReference type="InterPro" id="IPR013785">
    <property type="entry name" value="Aldolase_TIM"/>
</dbReference>
<keyword evidence="2" id="KW-0004">4Fe-4S</keyword>
<dbReference type="CDD" id="cd01335">
    <property type="entry name" value="Radical_SAM"/>
    <property type="match status" value="1"/>
</dbReference>
<dbReference type="InterPro" id="IPR012840">
    <property type="entry name" value="NrdG2"/>
</dbReference>
<keyword evidence="4" id="KW-0479">Metal-binding</keyword>
<sequence>MNLESGAADLVVGGLTPLSTADWPEKLAAVVFCQGCTWRCPYCHNAVLRPFGEGERPWSEVLRWLESRQGLLDAVVFSGGEPLLQPGLEDSMRHVRDLGFEVGLHTSGMTPRALARVLPLCGWVGFDLKAPRPVYARITGAPESADKAWESLAMLQEAGIPFELRTTWHPSLLSEEELCEVAGEIAALPRAAGQLTWALQAFQPDGCADERLAASDRAHVSEQLAALLRQALGAGARLVVRA</sequence>
<evidence type="ECO:0000259" key="7">
    <source>
        <dbReference type="PROSITE" id="PS51918"/>
    </source>
</evidence>
<dbReference type="PANTHER" id="PTHR30352:SF13">
    <property type="entry name" value="GLYCYL-RADICAL ENZYME ACTIVATING ENZYME YJJW-RELATED"/>
    <property type="match status" value="1"/>
</dbReference>
<evidence type="ECO:0000256" key="2">
    <source>
        <dbReference type="ARBA" id="ARBA00022485"/>
    </source>
</evidence>
<keyword evidence="6" id="KW-0411">Iron-sulfur</keyword>
<accession>A0ABX6NKY0</accession>
<dbReference type="Proteomes" id="UP000503251">
    <property type="component" value="Chromosome"/>
</dbReference>
<gene>
    <name evidence="8" type="ORF">E8L03_12810</name>
</gene>
<dbReference type="Pfam" id="PF04055">
    <property type="entry name" value="Radical_SAM"/>
    <property type="match status" value="1"/>
</dbReference>
<keyword evidence="9" id="KW-1185">Reference proteome</keyword>
<dbReference type="InterPro" id="IPR034457">
    <property type="entry name" value="Organic_radical-activating"/>
</dbReference>
<evidence type="ECO:0000256" key="1">
    <source>
        <dbReference type="ARBA" id="ARBA00001966"/>
    </source>
</evidence>
<dbReference type="InterPro" id="IPR058240">
    <property type="entry name" value="rSAM_sf"/>
</dbReference>
<dbReference type="SFLD" id="SFLDG01094">
    <property type="entry name" value="Uncharacterised_Radical_SAM_Su"/>
    <property type="match status" value="1"/>
</dbReference>
<organism evidence="8 9">
    <name type="scientific">Oceanidesulfovibrio marinus</name>
    <dbReference type="NCBI Taxonomy" id="370038"/>
    <lineage>
        <taxon>Bacteria</taxon>
        <taxon>Pseudomonadati</taxon>
        <taxon>Thermodesulfobacteriota</taxon>
        <taxon>Desulfovibrionia</taxon>
        <taxon>Desulfovibrionales</taxon>
        <taxon>Desulfovibrionaceae</taxon>
        <taxon>Oceanidesulfovibrio</taxon>
    </lineage>
</organism>
<dbReference type="EMBL" id="CP039543">
    <property type="protein sequence ID" value="QJT11327.1"/>
    <property type="molecule type" value="Genomic_DNA"/>
</dbReference>
<evidence type="ECO:0000256" key="5">
    <source>
        <dbReference type="ARBA" id="ARBA00023004"/>
    </source>
</evidence>
<dbReference type="SUPFAM" id="SSF102114">
    <property type="entry name" value="Radical SAM enzymes"/>
    <property type="match status" value="1"/>
</dbReference>
<evidence type="ECO:0000256" key="3">
    <source>
        <dbReference type="ARBA" id="ARBA00022691"/>
    </source>
</evidence>
<dbReference type="SFLD" id="SFLDS00029">
    <property type="entry name" value="Radical_SAM"/>
    <property type="match status" value="1"/>
</dbReference>
<reference evidence="8 9" key="1">
    <citation type="submission" date="2019-04" db="EMBL/GenBank/DDBJ databases">
        <title>Isolation and culture of sulfate reducing bacteria from the cold seep of the South China Sea.</title>
        <authorList>
            <person name="Sun C."/>
            <person name="Liu R."/>
        </authorList>
    </citation>
    <scope>NUCLEOTIDE SEQUENCE [LARGE SCALE GENOMIC DNA]</scope>
    <source>
        <strain evidence="8 9">CS1</strain>
    </source>
</reference>
<comment type="cofactor">
    <cofactor evidence="1">
        <name>[4Fe-4S] cluster</name>
        <dbReference type="ChEBI" id="CHEBI:49883"/>
    </cofactor>
</comment>
<protein>
    <submittedName>
        <fullName evidence="8">Anaerobic ribonucleoside-triphosphate reductase activating protein</fullName>
    </submittedName>
</protein>
<dbReference type="NCBIfam" id="TIGR02495">
    <property type="entry name" value="NrdG2"/>
    <property type="match status" value="1"/>
</dbReference>
<keyword evidence="3" id="KW-0949">S-adenosyl-L-methionine</keyword>
<dbReference type="InterPro" id="IPR007197">
    <property type="entry name" value="rSAM"/>
</dbReference>
<dbReference type="Gene3D" id="3.20.20.70">
    <property type="entry name" value="Aldolase class I"/>
    <property type="match status" value="1"/>
</dbReference>
<keyword evidence="5" id="KW-0408">Iron</keyword>
<feature type="domain" description="Radical SAM core" evidence="7">
    <location>
        <begin position="22"/>
        <end position="231"/>
    </location>
</feature>
<evidence type="ECO:0000256" key="6">
    <source>
        <dbReference type="ARBA" id="ARBA00023014"/>
    </source>
</evidence>